<comment type="caution">
    <text evidence="11">The sequence shown here is derived from an EMBL/GenBank/DDBJ whole genome shotgun (WGS) entry which is preliminary data.</text>
</comment>
<dbReference type="PROSITE" id="PS00138">
    <property type="entry name" value="SUBTILASE_SER"/>
    <property type="match status" value="1"/>
</dbReference>
<dbReference type="InterPro" id="IPR023828">
    <property type="entry name" value="Peptidase_S8_Ser-AS"/>
</dbReference>
<dbReference type="PANTHER" id="PTHR43806">
    <property type="entry name" value="PEPTIDASE S8"/>
    <property type="match status" value="1"/>
</dbReference>
<dbReference type="Pfam" id="PF00082">
    <property type="entry name" value="Peptidase_S8"/>
    <property type="match status" value="1"/>
</dbReference>
<organism evidence="11 12">
    <name type="scientific">Discostella pseudostelligera</name>
    <dbReference type="NCBI Taxonomy" id="259834"/>
    <lineage>
        <taxon>Eukaryota</taxon>
        <taxon>Sar</taxon>
        <taxon>Stramenopiles</taxon>
        <taxon>Ochrophyta</taxon>
        <taxon>Bacillariophyta</taxon>
        <taxon>Coscinodiscophyceae</taxon>
        <taxon>Thalassiosirophycidae</taxon>
        <taxon>Stephanodiscales</taxon>
        <taxon>Stephanodiscaceae</taxon>
        <taxon>Discostella</taxon>
    </lineage>
</organism>
<dbReference type="InterPro" id="IPR015500">
    <property type="entry name" value="Peptidase_S8_subtilisin-rel"/>
</dbReference>
<dbReference type="PROSITE" id="PS51892">
    <property type="entry name" value="SUBTILASE"/>
    <property type="match status" value="1"/>
</dbReference>
<evidence type="ECO:0000256" key="2">
    <source>
        <dbReference type="ARBA" id="ARBA00022670"/>
    </source>
</evidence>
<gene>
    <name evidence="11" type="ORF">ACHAWU_008741</name>
</gene>
<protein>
    <recommendedName>
        <fullName evidence="6">subtilisin</fullName>
        <ecNumber evidence="6">3.4.21.62</ecNumber>
    </recommendedName>
</protein>
<feature type="signal peptide" evidence="9">
    <location>
        <begin position="1"/>
        <end position="22"/>
    </location>
</feature>
<dbReference type="SUPFAM" id="SSF52743">
    <property type="entry name" value="Subtilisin-like"/>
    <property type="match status" value="1"/>
</dbReference>
<feature type="active site" description="Charge relay system" evidence="7">
    <location>
        <position position="440"/>
    </location>
</feature>
<dbReference type="InterPro" id="IPR000209">
    <property type="entry name" value="Peptidase_S8/S53_dom"/>
</dbReference>
<proteinExistence type="inferred from homology"/>
<feature type="active site" description="Charge relay system" evidence="7">
    <location>
        <position position="237"/>
    </location>
</feature>
<dbReference type="PROSITE" id="PS00137">
    <property type="entry name" value="SUBTILASE_HIS"/>
    <property type="match status" value="1"/>
</dbReference>
<comment type="similarity">
    <text evidence="1 7 8">Belongs to the peptidase S8 family.</text>
</comment>
<comment type="catalytic activity">
    <reaction evidence="5">
        <text>Hydrolysis of proteins with broad specificity for peptide bonds, and a preference for a large uncharged residue in P1. Hydrolyzes peptide amides.</text>
        <dbReference type="EC" id="3.4.21.62"/>
    </reaction>
</comment>
<feature type="active site" description="Charge relay system" evidence="7">
    <location>
        <position position="273"/>
    </location>
</feature>
<evidence type="ECO:0000256" key="4">
    <source>
        <dbReference type="ARBA" id="ARBA00022825"/>
    </source>
</evidence>
<dbReference type="EMBL" id="JALLBG020000058">
    <property type="protein sequence ID" value="KAL3769049.1"/>
    <property type="molecule type" value="Genomic_DNA"/>
</dbReference>
<keyword evidence="9" id="KW-0732">Signal</keyword>
<dbReference type="PROSITE" id="PS00136">
    <property type="entry name" value="SUBTILASE_ASP"/>
    <property type="match status" value="1"/>
</dbReference>
<dbReference type="GO" id="GO:0006508">
    <property type="term" value="P:proteolysis"/>
    <property type="evidence" value="ECO:0007669"/>
    <property type="project" value="UniProtKB-KW"/>
</dbReference>
<evidence type="ECO:0000256" key="9">
    <source>
        <dbReference type="SAM" id="SignalP"/>
    </source>
</evidence>
<dbReference type="InterPro" id="IPR022398">
    <property type="entry name" value="Peptidase_S8_His-AS"/>
</dbReference>
<dbReference type="FunFam" id="3.40.50.200:FF:000016">
    <property type="entry name" value="Proprotein convertase subtilisin/kexin type 9"/>
    <property type="match status" value="1"/>
</dbReference>
<dbReference type="InterPro" id="IPR034193">
    <property type="entry name" value="PCSK9_ProteinaseK-like"/>
</dbReference>
<evidence type="ECO:0000256" key="6">
    <source>
        <dbReference type="ARBA" id="ARBA00023619"/>
    </source>
</evidence>
<evidence type="ECO:0000256" key="3">
    <source>
        <dbReference type="ARBA" id="ARBA00022801"/>
    </source>
</evidence>
<evidence type="ECO:0000313" key="11">
    <source>
        <dbReference type="EMBL" id="KAL3769049.1"/>
    </source>
</evidence>
<evidence type="ECO:0000256" key="5">
    <source>
        <dbReference type="ARBA" id="ARBA00023529"/>
    </source>
</evidence>
<keyword evidence="3 7" id="KW-0378">Hydrolase</keyword>
<accession>A0ABD3N0B2</accession>
<dbReference type="Proteomes" id="UP001530293">
    <property type="component" value="Unassembled WGS sequence"/>
</dbReference>
<dbReference type="InterPro" id="IPR023827">
    <property type="entry name" value="Peptidase_S8_Asp-AS"/>
</dbReference>
<dbReference type="InterPro" id="IPR050131">
    <property type="entry name" value="Peptidase_S8_subtilisin-like"/>
</dbReference>
<dbReference type="PRINTS" id="PR00723">
    <property type="entry name" value="SUBTILISIN"/>
</dbReference>
<sequence length="607" mass="65234">MNFALITTLVLALAAINTRSEGRNMHAHIRGRDLVEQEKFDGLPSLFLSLPMPMSMSMSTDDELVGTTEPPVEICPIHSDLASPSIDSSVTTKTYIVTFADDDTTPLAIRCADLAKLIGGTVTFLYTPVLKGCALTAPVSPQEDVALQQAQEVFMTLSNSPVVRTVKEDHIFHLDPIVPANNLEVQWDVNTELLGVQSCKSSKAPSWGLDRINQCKLPCNDKTTKQDAKGVMVFIVDSGIRGDHVEFKGQVNSKDKCHFSAAKVPALTDNIGHGTFVAGTACGVNYGVASNCRLCSVSIVDRNGDIFPTAVLAGLKHIADTCRNVLCVANMSIGLEEYSEEVNEAVANVVKMGVVVVVAAGNDKKKAGTDACLYSPGSEPSAITVGSIDEFDKISNQLTDEQDPWASLVGPCIDVYAPGSHINSAYHESSTALAIGGGTSAAAPHVTGIAAAIRSANKKWNPTQVRNAIVHSAVLLTPSNIFLAIVDGISCPAKDCERGKYAVEIRIFTDEYPNEIAWTVKNSKGITIRSRSSPYHEHPLAWSWDTMCLPSGRYLFTITDTYGDGICCDYGHGEYTIRVRGRPVFSGGEFTVVDKIPFIVSEVSQAM</sequence>
<feature type="domain" description="Peptidase S8/S53" evidence="10">
    <location>
        <begin position="229"/>
        <end position="473"/>
    </location>
</feature>
<dbReference type="PANTHER" id="PTHR43806:SF11">
    <property type="entry name" value="CEREVISIN-RELATED"/>
    <property type="match status" value="1"/>
</dbReference>
<dbReference type="GO" id="GO:0004252">
    <property type="term" value="F:serine-type endopeptidase activity"/>
    <property type="evidence" value="ECO:0007669"/>
    <property type="project" value="UniProtKB-UniRule"/>
</dbReference>
<evidence type="ECO:0000256" key="1">
    <source>
        <dbReference type="ARBA" id="ARBA00011073"/>
    </source>
</evidence>
<evidence type="ECO:0000256" key="7">
    <source>
        <dbReference type="PROSITE-ProRule" id="PRU01240"/>
    </source>
</evidence>
<evidence type="ECO:0000259" key="10">
    <source>
        <dbReference type="Pfam" id="PF00082"/>
    </source>
</evidence>
<keyword evidence="12" id="KW-1185">Reference proteome</keyword>
<dbReference type="AlphaFoldDB" id="A0ABD3N0B2"/>
<dbReference type="Gene3D" id="3.40.50.200">
    <property type="entry name" value="Peptidase S8/S53 domain"/>
    <property type="match status" value="1"/>
</dbReference>
<dbReference type="EC" id="3.4.21.62" evidence="6"/>
<dbReference type="CDD" id="cd04077">
    <property type="entry name" value="Peptidases_S8_PCSK9_ProteinaseK_like"/>
    <property type="match status" value="1"/>
</dbReference>
<dbReference type="InterPro" id="IPR036852">
    <property type="entry name" value="Peptidase_S8/S53_dom_sf"/>
</dbReference>
<keyword evidence="4 7" id="KW-0720">Serine protease</keyword>
<reference evidence="11 12" key="1">
    <citation type="submission" date="2024-10" db="EMBL/GenBank/DDBJ databases">
        <title>Updated reference genomes for cyclostephanoid diatoms.</title>
        <authorList>
            <person name="Roberts W.R."/>
            <person name="Alverson A.J."/>
        </authorList>
    </citation>
    <scope>NUCLEOTIDE SEQUENCE [LARGE SCALE GENOMIC DNA]</scope>
    <source>
        <strain evidence="11 12">AJA232-27</strain>
    </source>
</reference>
<evidence type="ECO:0000256" key="8">
    <source>
        <dbReference type="RuleBase" id="RU003355"/>
    </source>
</evidence>
<keyword evidence="2 7" id="KW-0645">Protease</keyword>
<feature type="chain" id="PRO_5044768627" description="subtilisin" evidence="9">
    <location>
        <begin position="23"/>
        <end position="607"/>
    </location>
</feature>
<name>A0ABD3N0B2_9STRA</name>
<evidence type="ECO:0000313" key="12">
    <source>
        <dbReference type="Proteomes" id="UP001530293"/>
    </source>
</evidence>